<dbReference type="Gene3D" id="1.10.510.10">
    <property type="entry name" value="Transferase(Phosphotransferase) domain 1"/>
    <property type="match status" value="1"/>
</dbReference>
<dbReference type="EMBL" id="MN740315">
    <property type="protein sequence ID" value="QHT99775.1"/>
    <property type="molecule type" value="Genomic_DNA"/>
</dbReference>
<dbReference type="PANTHER" id="PTHR11909">
    <property type="entry name" value="CASEIN KINASE-RELATED"/>
    <property type="match status" value="1"/>
</dbReference>
<keyword evidence="2" id="KW-0547">Nucleotide-binding</keyword>
<dbReference type="SMART" id="SM00220">
    <property type="entry name" value="S_TKc"/>
    <property type="match status" value="1"/>
</dbReference>
<evidence type="ECO:0000313" key="5">
    <source>
        <dbReference type="EMBL" id="QHT99775.1"/>
    </source>
</evidence>
<dbReference type="SUPFAM" id="SSF56112">
    <property type="entry name" value="Protein kinase-like (PK-like)"/>
    <property type="match status" value="1"/>
</dbReference>
<accession>A0A6C0J4Z8</accession>
<dbReference type="PROSITE" id="PS00108">
    <property type="entry name" value="PROTEIN_KINASE_ST"/>
    <property type="match status" value="1"/>
</dbReference>
<evidence type="ECO:0000256" key="1">
    <source>
        <dbReference type="ARBA" id="ARBA00012513"/>
    </source>
</evidence>
<dbReference type="EC" id="2.7.11.1" evidence="1"/>
<dbReference type="PROSITE" id="PS00107">
    <property type="entry name" value="PROTEIN_KINASE_ATP"/>
    <property type="match status" value="1"/>
</dbReference>
<dbReference type="Pfam" id="PF00069">
    <property type="entry name" value="Pkinase"/>
    <property type="match status" value="1"/>
</dbReference>
<dbReference type="InterPro" id="IPR017441">
    <property type="entry name" value="Protein_kinase_ATP_BS"/>
</dbReference>
<sequence>MEDSYEIINNRFKIFKKWFIGSGGFSRVFMGYDTEQSKYVIIKVYNTQKTLKNEIEMLEYLQCTGIVPQIYANGKFNNTKNFVIMENLGISLHKIIQKNNKNEKLGLGPCLYFMYELIHCNKKIHNLGIIHRDVKPSNVVIHDKSIYLIDFGLAIRKEHAENVKTVGTNHYMSINSHNIEPKNYDEYDDIESCFYTLIYLLKGRLPWTNQKDKEIENSKKHLKTKMTKFSKLIQQIMQLCFNKNDKDIHTNIMKIIEDYLLNRNSSIQNEKEKFFLFVDAVNSY</sequence>
<dbReference type="PROSITE" id="PS50011">
    <property type="entry name" value="PROTEIN_KINASE_DOM"/>
    <property type="match status" value="1"/>
</dbReference>
<keyword evidence="3" id="KW-0067">ATP-binding</keyword>
<dbReference type="AlphaFoldDB" id="A0A6C0J4Z8"/>
<dbReference type="GO" id="GO:0004674">
    <property type="term" value="F:protein serine/threonine kinase activity"/>
    <property type="evidence" value="ECO:0007669"/>
    <property type="project" value="UniProtKB-EC"/>
</dbReference>
<proteinExistence type="predicted"/>
<dbReference type="GO" id="GO:0005524">
    <property type="term" value="F:ATP binding"/>
    <property type="evidence" value="ECO:0007669"/>
    <property type="project" value="UniProtKB-KW"/>
</dbReference>
<name>A0A6C0J4Z8_9ZZZZ</name>
<evidence type="ECO:0000256" key="3">
    <source>
        <dbReference type="ARBA" id="ARBA00022840"/>
    </source>
</evidence>
<dbReference type="InterPro" id="IPR000719">
    <property type="entry name" value="Prot_kinase_dom"/>
</dbReference>
<reference evidence="5" key="1">
    <citation type="journal article" date="2020" name="Nature">
        <title>Giant virus diversity and host interactions through global metagenomics.</title>
        <authorList>
            <person name="Schulz F."/>
            <person name="Roux S."/>
            <person name="Paez-Espino D."/>
            <person name="Jungbluth S."/>
            <person name="Walsh D.A."/>
            <person name="Denef V.J."/>
            <person name="McMahon K.D."/>
            <person name="Konstantinidis K.T."/>
            <person name="Eloe-Fadrosh E.A."/>
            <person name="Kyrpides N.C."/>
            <person name="Woyke T."/>
        </authorList>
    </citation>
    <scope>NUCLEOTIDE SEQUENCE</scope>
    <source>
        <strain evidence="5">GVMAG-M-3300025727-45</strain>
    </source>
</reference>
<dbReference type="InterPro" id="IPR011009">
    <property type="entry name" value="Kinase-like_dom_sf"/>
</dbReference>
<dbReference type="InterPro" id="IPR008271">
    <property type="entry name" value="Ser/Thr_kinase_AS"/>
</dbReference>
<organism evidence="5">
    <name type="scientific">viral metagenome</name>
    <dbReference type="NCBI Taxonomy" id="1070528"/>
    <lineage>
        <taxon>unclassified sequences</taxon>
        <taxon>metagenomes</taxon>
        <taxon>organismal metagenomes</taxon>
    </lineage>
</organism>
<protein>
    <recommendedName>
        <fullName evidence="1">non-specific serine/threonine protein kinase</fullName>
        <ecNumber evidence="1">2.7.11.1</ecNumber>
    </recommendedName>
</protein>
<feature type="domain" description="Protein kinase" evidence="4">
    <location>
        <begin position="14"/>
        <end position="275"/>
    </location>
</feature>
<dbReference type="InterPro" id="IPR050235">
    <property type="entry name" value="CK1_Ser-Thr_kinase"/>
</dbReference>
<evidence type="ECO:0000256" key="2">
    <source>
        <dbReference type="ARBA" id="ARBA00022741"/>
    </source>
</evidence>
<evidence type="ECO:0000259" key="4">
    <source>
        <dbReference type="PROSITE" id="PS50011"/>
    </source>
</evidence>